<dbReference type="EMBL" id="BMDD01000002">
    <property type="protein sequence ID" value="GGH77584.1"/>
    <property type="molecule type" value="Genomic_DNA"/>
</dbReference>
<sequence>MKEVRIIAVQIHIQQTPNPNSVRIGADSVLFEGPKSTSVKAGEATDHALAAALVAIDGVDNIFGMRDFVTVSKLPDASWDDIIPQVEEAFNQVYE</sequence>
<keyword evidence="3" id="KW-1185">Reference proteome</keyword>
<gene>
    <name evidence="2" type="ORF">GCM10007362_21560</name>
</gene>
<organism evidence="2 3">
    <name type="scientific">Saccharibacillus endophyticus</name>
    <dbReference type="NCBI Taxonomy" id="2060666"/>
    <lineage>
        <taxon>Bacteria</taxon>
        <taxon>Bacillati</taxon>
        <taxon>Bacillota</taxon>
        <taxon>Bacilli</taxon>
        <taxon>Bacillales</taxon>
        <taxon>Paenibacillaceae</taxon>
        <taxon>Saccharibacillus</taxon>
    </lineage>
</organism>
<reference evidence="3" key="1">
    <citation type="journal article" date="2019" name="Int. J. Syst. Evol. Microbiol.">
        <title>The Global Catalogue of Microorganisms (GCM) 10K type strain sequencing project: providing services to taxonomists for standard genome sequencing and annotation.</title>
        <authorList>
            <consortium name="The Broad Institute Genomics Platform"/>
            <consortium name="The Broad Institute Genome Sequencing Center for Infectious Disease"/>
            <person name="Wu L."/>
            <person name="Ma J."/>
        </authorList>
    </citation>
    <scope>NUCLEOTIDE SEQUENCE [LARGE SCALE GENOMIC DNA]</scope>
    <source>
        <strain evidence="3">CCM 8702</strain>
    </source>
</reference>
<evidence type="ECO:0000259" key="1">
    <source>
        <dbReference type="SMART" id="SM00932"/>
    </source>
</evidence>
<name>A0ABQ1ZUU2_9BACL</name>
<dbReference type="Gene3D" id="3.30.1370.70">
    <property type="entry name" value="Scaffold protein Nfu/NifU, N-terminal domain"/>
    <property type="match status" value="1"/>
</dbReference>
<dbReference type="InterPro" id="IPR014824">
    <property type="entry name" value="Nfu/NifU_N"/>
</dbReference>
<accession>A0ABQ1ZUU2</accession>
<evidence type="ECO:0000313" key="3">
    <source>
        <dbReference type="Proteomes" id="UP000605427"/>
    </source>
</evidence>
<evidence type="ECO:0000313" key="2">
    <source>
        <dbReference type="EMBL" id="GGH77584.1"/>
    </source>
</evidence>
<dbReference type="SMART" id="SM00932">
    <property type="entry name" value="Nfu_N"/>
    <property type="match status" value="1"/>
</dbReference>
<feature type="domain" description="Scaffold protein Nfu/NifU N-terminal" evidence="1">
    <location>
        <begin position="11"/>
        <end position="95"/>
    </location>
</feature>
<dbReference type="Pfam" id="PF08712">
    <property type="entry name" value="Nfu_N"/>
    <property type="match status" value="1"/>
</dbReference>
<dbReference type="SUPFAM" id="SSF110836">
    <property type="entry name" value="Hypothetical protein SAV1430"/>
    <property type="match status" value="1"/>
</dbReference>
<dbReference type="InterPro" id="IPR036498">
    <property type="entry name" value="Nfu/NifU_N_sf"/>
</dbReference>
<proteinExistence type="predicted"/>
<protein>
    <recommendedName>
        <fullName evidence="1">Scaffold protein Nfu/NifU N-terminal domain-containing protein</fullName>
    </recommendedName>
</protein>
<comment type="caution">
    <text evidence="2">The sequence shown here is derived from an EMBL/GenBank/DDBJ whole genome shotgun (WGS) entry which is preliminary data.</text>
</comment>
<dbReference type="Proteomes" id="UP000605427">
    <property type="component" value="Unassembled WGS sequence"/>
</dbReference>